<dbReference type="AlphaFoldDB" id="A0A414PLT8"/>
<dbReference type="RefSeq" id="WP_147398675.1">
    <property type="nucleotide sequence ID" value="NZ_QRHJ01000093.1"/>
</dbReference>
<dbReference type="Proteomes" id="UP000283762">
    <property type="component" value="Unassembled WGS sequence"/>
</dbReference>
<evidence type="ECO:0000256" key="1">
    <source>
        <dbReference type="SAM" id="Phobius"/>
    </source>
</evidence>
<comment type="caution">
    <text evidence="2">The sequence shown here is derived from an EMBL/GenBank/DDBJ whole genome shotgun (WGS) entry which is preliminary data.</text>
</comment>
<feature type="transmembrane region" description="Helical" evidence="1">
    <location>
        <begin position="38"/>
        <end position="58"/>
    </location>
</feature>
<feature type="non-terminal residue" evidence="2">
    <location>
        <position position="71"/>
    </location>
</feature>
<feature type="non-terminal residue" evidence="2">
    <location>
        <position position="1"/>
    </location>
</feature>
<proteinExistence type="predicted"/>
<evidence type="ECO:0000313" key="2">
    <source>
        <dbReference type="EMBL" id="RHF69560.1"/>
    </source>
</evidence>
<name>A0A414PLT8_BACSE</name>
<dbReference type="EMBL" id="QRHJ01000093">
    <property type="protein sequence ID" value="RHF69560.1"/>
    <property type="molecule type" value="Genomic_DNA"/>
</dbReference>
<accession>A0A414PLT8</accession>
<evidence type="ECO:0000313" key="3">
    <source>
        <dbReference type="Proteomes" id="UP000283762"/>
    </source>
</evidence>
<organism evidence="2 3">
    <name type="scientific">Bacteroides stercoris</name>
    <dbReference type="NCBI Taxonomy" id="46506"/>
    <lineage>
        <taxon>Bacteria</taxon>
        <taxon>Pseudomonadati</taxon>
        <taxon>Bacteroidota</taxon>
        <taxon>Bacteroidia</taxon>
        <taxon>Bacteroidales</taxon>
        <taxon>Bacteroidaceae</taxon>
        <taxon>Bacteroides</taxon>
    </lineage>
</organism>
<keyword evidence="1" id="KW-1133">Transmembrane helix</keyword>
<gene>
    <name evidence="2" type="ORF">DW668_17895</name>
</gene>
<keyword evidence="1" id="KW-0812">Transmembrane</keyword>
<sequence length="71" mass="8130">NRKLHPAVEVSATGKREYKGRTYALLRTALYFGLAHRWSVVLAMLALLGLSIFGYGYMRQGFFPDMVYDQL</sequence>
<protein>
    <submittedName>
        <fullName evidence="2">AcrB/AcrD/AcrF family protein</fullName>
    </submittedName>
</protein>
<keyword evidence="1" id="KW-0472">Membrane</keyword>
<reference evidence="2 3" key="1">
    <citation type="submission" date="2018-08" db="EMBL/GenBank/DDBJ databases">
        <title>A genome reference for cultivated species of the human gut microbiota.</title>
        <authorList>
            <person name="Zou Y."/>
            <person name="Xue W."/>
            <person name="Luo G."/>
        </authorList>
    </citation>
    <scope>NUCLEOTIDE SEQUENCE [LARGE SCALE GENOMIC DNA]</scope>
    <source>
        <strain evidence="2 3">AM25-16</strain>
    </source>
</reference>